<protein>
    <recommendedName>
        <fullName evidence="1">Reverse transcriptase zinc-binding domain-containing protein</fullName>
    </recommendedName>
</protein>
<feature type="domain" description="Reverse transcriptase zinc-binding" evidence="1">
    <location>
        <begin position="65"/>
        <end position="117"/>
    </location>
</feature>
<dbReference type="Proteomes" id="UP000235145">
    <property type="component" value="Unassembled WGS sequence"/>
</dbReference>
<dbReference type="Pfam" id="PF13966">
    <property type="entry name" value="zf-RVT"/>
    <property type="match status" value="1"/>
</dbReference>
<name>A0A9R1VRJ8_LACSA</name>
<dbReference type="InterPro" id="IPR026960">
    <property type="entry name" value="RVT-Znf"/>
</dbReference>
<reference evidence="2 3" key="1">
    <citation type="journal article" date="2017" name="Nat. Commun.">
        <title>Genome assembly with in vitro proximity ligation data and whole-genome triplication in lettuce.</title>
        <authorList>
            <person name="Reyes-Chin-Wo S."/>
            <person name="Wang Z."/>
            <person name="Yang X."/>
            <person name="Kozik A."/>
            <person name="Arikit S."/>
            <person name="Song C."/>
            <person name="Xia L."/>
            <person name="Froenicke L."/>
            <person name="Lavelle D.O."/>
            <person name="Truco M.J."/>
            <person name="Xia R."/>
            <person name="Zhu S."/>
            <person name="Xu C."/>
            <person name="Xu H."/>
            <person name="Xu X."/>
            <person name="Cox K."/>
            <person name="Korf I."/>
            <person name="Meyers B.C."/>
            <person name="Michelmore R.W."/>
        </authorList>
    </citation>
    <scope>NUCLEOTIDE SEQUENCE [LARGE SCALE GENOMIC DNA]</scope>
    <source>
        <strain evidence="3">cv. Salinas</strain>
        <tissue evidence="2">Seedlings</tissue>
    </source>
</reference>
<evidence type="ECO:0000313" key="3">
    <source>
        <dbReference type="Proteomes" id="UP000235145"/>
    </source>
</evidence>
<dbReference type="AlphaFoldDB" id="A0A9R1VRJ8"/>
<comment type="caution">
    <text evidence="2">The sequence shown here is derived from an EMBL/GenBank/DDBJ whole genome shotgun (WGS) entry which is preliminary data.</text>
</comment>
<proteinExistence type="predicted"/>
<evidence type="ECO:0000313" key="2">
    <source>
        <dbReference type="EMBL" id="KAJ0209321.1"/>
    </source>
</evidence>
<keyword evidence="3" id="KW-1185">Reference proteome</keyword>
<accession>A0A9R1VRJ8</accession>
<organism evidence="2 3">
    <name type="scientific">Lactuca sativa</name>
    <name type="common">Garden lettuce</name>
    <dbReference type="NCBI Taxonomy" id="4236"/>
    <lineage>
        <taxon>Eukaryota</taxon>
        <taxon>Viridiplantae</taxon>
        <taxon>Streptophyta</taxon>
        <taxon>Embryophyta</taxon>
        <taxon>Tracheophyta</taxon>
        <taxon>Spermatophyta</taxon>
        <taxon>Magnoliopsida</taxon>
        <taxon>eudicotyledons</taxon>
        <taxon>Gunneridae</taxon>
        <taxon>Pentapetalae</taxon>
        <taxon>asterids</taxon>
        <taxon>campanulids</taxon>
        <taxon>Asterales</taxon>
        <taxon>Asteraceae</taxon>
        <taxon>Cichorioideae</taxon>
        <taxon>Cichorieae</taxon>
        <taxon>Lactucinae</taxon>
        <taxon>Lactuca</taxon>
    </lineage>
</organism>
<dbReference type="EMBL" id="NBSK02000004">
    <property type="protein sequence ID" value="KAJ0209321.1"/>
    <property type="molecule type" value="Genomic_DNA"/>
</dbReference>
<evidence type="ECO:0000259" key="1">
    <source>
        <dbReference type="Pfam" id="PF13966"/>
    </source>
</evidence>
<sequence length="122" mass="14066">MVWGMLLKTGGVESEQLKNLIELLTPIVLTSNPDMYTWDYDPSGTFLVNSARRHIDSYTLSDRGYFLWRLLLNRIPIRSILVDRGVDLESILCPICQAGQEDVSHFFFQCDVGRQIWKSVEL</sequence>
<gene>
    <name evidence="2" type="ORF">LSAT_V11C400178940</name>
</gene>